<proteinExistence type="predicted"/>
<gene>
    <name evidence="2" type="ORF">g.122130</name>
</gene>
<evidence type="ECO:0000313" key="2">
    <source>
        <dbReference type="EMBL" id="MBY24820.1"/>
    </source>
</evidence>
<feature type="region of interest" description="Disordered" evidence="1">
    <location>
        <begin position="173"/>
        <end position="195"/>
    </location>
</feature>
<dbReference type="EMBL" id="GGMR01012201">
    <property type="protein sequence ID" value="MBY24820.1"/>
    <property type="molecule type" value="Transcribed_RNA"/>
</dbReference>
<organism evidence="2">
    <name type="scientific">Schizaphis graminum</name>
    <name type="common">Green bug aphid</name>
    <dbReference type="NCBI Taxonomy" id="13262"/>
    <lineage>
        <taxon>Eukaryota</taxon>
        <taxon>Metazoa</taxon>
        <taxon>Ecdysozoa</taxon>
        <taxon>Arthropoda</taxon>
        <taxon>Hexapoda</taxon>
        <taxon>Insecta</taxon>
        <taxon>Pterygota</taxon>
        <taxon>Neoptera</taxon>
        <taxon>Paraneoptera</taxon>
        <taxon>Hemiptera</taxon>
        <taxon>Sternorrhyncha</taxon>
        <taxon>Aphidomorpha</taxon>
        <taxon>Aphidoidea</taxon>
        <taxon>Aphididae</taxon>
        <taxon>Aphidini</taxon>
        <taxon>Schizaphis</taxon>
    </lineage>
</organism>
<dbReference type="AlphaFoldDB" id="A0A2S2P5V6"/>
<feature type="compositionally biased region" description="Low complexity" evidence="1">
    <location>
        <begin position="173"/>
        <end position="194"/>
    </location>
</feature>
<evidence type="ECO:0000256" key="1">
    <source>
        <dbReference type="SAM" id="MobiDB-lite"/>
    </source>
</evidence>
<sequence length="323" mass="35716">MDIYNNVDAPTGENDMFDKLDTILQSSKNVFILYGHVTQEEWSQVLACESCNNGTNSQDEMKGLKAFLDQHPGIKGLLITNLELDENSVDSPKYSENFKVYLDTMRSNFPDLAIGLYLIGKFIVDQYTNPQLTWLNFTIIDPSVDFYSISVETFNNCSDEFRLLGTAPIGSSNSSNVTSASNTNSSSNSLANTTDPNTNYTLSNLRDILADLSVPKNKTYYRYGLNPMSQNSSMSVCDTTISQVCLNKTDTSSWCLDTMDGFNAKGKFAKDNGAGFIVSFIELNDPQNDCKCGPYPSFNAILNGFNGNSDNTTKKECTLSNRS</sequence>
<reference evidence="2" key="1">
    <citation type="submission" date="2018-04" db="EMBL/GenBank/DDBJ databases">
        <title>Transcriptome of Schizaphis graminum biotype I.</title>
        <authorList>
            <person name="Scully E.D."/>
            <person name="Geib S.M."/>
            <person name="Palmer N.A."/>
            <person name="Koch K."/>
            <person name="Bradshaw J."/>
            <person name="Heng-Moss T."/>
            <person name="Sarath G."/>
        </authorList>
    </citation>
    <scope>NUCLEOTIDE SEQUENCE</scope>
</reference>
<protein>
    <submittedName>
        <fullName evidence="2">Uncharacterized protein</fullName>
    </submittedName>
</protein>
<accession>A0A2S2P5V6</accession>
<name>A0A2S2P5V6_SCHGA</name>